<dbReference type="GeneTree" id="ENSGT00390000011474"/>
<feature type="domain" description="Tubulin epsilon and delta complex protein 1" evidence="2">
    <location>
        <begin position="104"/>
        <end position="275"/>
    </location>
</feature>
<sequence>MLFMCSLFILEHLKLTQRGGGHYSAPPHVYSIARVLQLVQDSCILGIMTDDKYSFYLPDPRVLEVAALLVEADVSREIPLSPGSDIQTVEKQAKCVKCILRCRGYGRRAFFHLPCDGSEGSRELLIAFSWILRKLKPLEKFLETNRVRFGDRIDGCTCIKEWCVKESEAPTRFPNSVDVRYVQWLNGKLRMCRKTLQATEQEKYAVLHKISSYTQGCHFDPKQKHLTSVEVGLIRHPEKAAQVLESLVSESARLEAYLEWKQVEAMFWVWMDRILVSDSPDEPITLREDAPTMTASPRYRTSSLYDDIQKMDHDLAELQAHLKGEVARKKSAWQGQIKEMANRLDEKEMNLMGKTSKREAQARAHDLLQTSRNKAALGLFTLHFNDCSTAKRWPRRGEPRDLQVAELISRLQRAEAELETEIHVLQEECRSRLDDAIEEYDGVICIPPPKT</sequence>
<dbReference type="OrthoDB" id="9906141at2759"/>
<feature type="chain" id="PRO_5034450704" description="Tubulin epsilon and delta complex protein 1 domain-containing protein" evidence="1">
    <location>
        <begin position="17"/>
        <end position="451"/>
    </location>
</feature>
<protein>
    <recommendedName>
        <fullName evidence="2">Tubulin epsilon and delta complex protein 1 domain-containing protein</fullName>
    </recommendedName>
</protein>
<dbReference type="PANTHER" id="PTHR35076:SF1">
    <property type="entry name" value="TUBULIN EPSILON AND DELTA COMPLEX PROTEIN 1"/>
    <property type="match status" value="1"/>
</dbReference>
<dbReference type="PANTHER" id="PTHR35076">
    <property type="entry name" value="TUBULIN EPSILON AND DELTA COMPLEX PROTEIN 1"/>
    <property type="match status" value="1"/>
</dbReference>
<reference evidence="3" key="2">
    <citation type="submission" date="2025-09" db="UniProtKB">
        <authorList>
            <consortium name="Ensembl"/>
        </authorList>
    </citation>
    <scope>IDENTIFICATION</scope>
</reference>
<name>A0A8C5MM55_9ANUR</name>
<evidence type="ECO:0000256" key="1">
    <source>
        <dbReference type="SAM" id="SignalP"/>
    </source>
</evidence>
<dbReference type="Proteomes" id="UP000694569">
    <property type="component" value="Unplaced"/>
</dbReference>
<dbReference type="Ensembl" id="ENSLLET00000017349.1">
    <property type="protein sequence ID" value="ENSLLEP00000016715.1"/>
    <property type="gene ID" value="ENSLLEG00000010600.1"/>
</dbReference>
<dbReference type="InterPro" id="IPR027996">
    <property type="entry name" value="TEDC1_dom"/>
</dbReference>
<evidence type="ECO:0000313" key="4">
    <source>
        <dbReference type="Proteomes" id="UP000694569"/>
    </source>
</evidence>
<organism evidence="3 4">
    <name type="scientific">Leptobrachium leishanense</name>
    <name type="common">Leishan spiny toad</name>
    <dbReference type="NCBI Taxonomy" id="445787"/>
    <lineage>
        <taxon>Eukaryota</taxon>
        <taxon>Metazoa</taxon>
        <taxon>Chordata</taxon>
        <taxon>Craniata</taxon>
        <taxon>Vertebrata</taxon>
        <taxon>Euteleostomi</taxon>
        <taxon>Amphibia</taxon>
        <taxon>Batrachia</taxon>
        <taxon>Anura</taxon>
        <taxon>Pelobatoidea</taxon>
        <taxon>Megophryidae</taxon>
        <taxon>Leptobrachium</taxon>
    </lineage>
</organism>
<keyword evidence="4" id="KW-1185">Reference proteome</keyword>
<proteinExistence type="predicted"/>
<dbReference type="InterPro" id="IPR043535">
    <property type="entry name" value="TEDC1"/>
</dbReference>
<evidence type="ECO:0000259" key="2">
    <source>
        <dbReference type="Pfam" id="PF14970"/>
    </source>
</evidence>
<dbReference type="Pfam" id="PF14970">
    <property type="entry name" value="TEDC1"/>
    <property type="match status" value="1"/>
</dbReference>
<feature type="signal peptide" evidence="1">
    <location>
        <begin position="1"/>
        <end position="16"/>
    </location>
</feature>
<dbReference type="AlphaFoldDB" id="A0A8C5MM55"/>
<keyword evidence="1" id="KW-0732">Signal</keyword>
<reference evidence="3" key="1">
    <citation type="submission" date="2025-08" db="UniProtKB">
        <authorList>
            <consortium name="Ensembl"/>
        </authorList>
    </citation>
    <scope>IDENTIFICATION</scope>
</reference>
<evidence type="ECO:0000313" key="3">
    <source>
        <dbReference type="Ensembl" id="ENSLLEP00000016715.1"/>
    </source>
</evidence>
<accession>A0A8C5MM55</accession>